<name>A0A4U8YVU5_9BACT</name>
<accession>A0A4U8YVU5</accession>
<feature type="domain" description="DUF6916" evidence="1">
    <location>
        <begin position="20"/>
        <end position="105"/>
    </location>
</feature>
<dbReference type="Proteomes" id="UP000507962">
    <property type="component" value="Unassembled WGS sequence"/>
</dbReference>
<proteinExistence type="predicted"/>
<organism evidence="2 3">
    <name type="scientific">Desulfoluna butyratoxydans</name>
    <dbReference type="NCBI Taxonomy" id="231438"/>
    <lineage>
        <taxon>Bacteria</taxon>
        <taxon>Pseudomonadati</taxon>
        <taxon>Thermodesulfobacteriota</taxon>
        <taxon>Desulfobacteria</taxon>
        <taxon>Desulfobacterales</taxon>
        <taxon>Desulfolunaceae</taxon>
        <taxon>Desulfoluna</taxon>
    </lineage>
</organism>
<dbReference type="AlphaFoldDB" id="A0A4U8YVU5"/>
<keyword evidence="3" id="KW-1185">Reference proteome</keyword>
<reference evidence="2 3" key="1">
    <citation type="submission" date="2019-03" db="EMBL/GenBank/DDBJ databases">
        <authorList>
            <person name="Nijsse B."/>
        </authorList>
    </citation>
    <scope>NUCLEOTIDE SEQUENCE [LARGE SCALE GENOMIC DNA]</scope>
    <source>
        <strain evidence="2">Desulfoluna butyratoxydans MSL71</strain>
    </source>
</reference>
<evidence type="ECO:0000313" key="2">
    <source>
        <dbReference type="EMBL" id="VFQ46102.1"/>
    </source>
</evidence>
<dbReference type="InterPro" id="IPR054209">
    <property type="entry name" value="DUF6916"/>
</dbReference>
<protein>
    <recommendedName>
        <fullName evidence="1">DUF6916 domain-containing protein</fullName>
    </recommendedName>
</protein>
<dbReference type="Pfam" id="PF21880">
    <property type="entry name" value="DUF6916"/>
    <property type="match status" value="1"/>
</dbReference>
<evidence type="ECO:0000313" key="3">
    <source>
        <dbReference type="Proteomes" id="UP000507962"/>
    </source>
</evidence>
<dbReference type="RefSeq" id="WP_180143404.1">
    <property type="nucleotide sequence ID" value="NZ_CAADHO010000007.1"/>
</dbReference>
<gene>
    <name evidence="2" type="ORF">MSL71_37650</name>
</gene>
<sequence length="106" mass="11827">MNSSKTVKELAELAHTDFAEGVEVSIHHPNGLIQGVLKEINPLRCSEESPGRKQPFSLLFQCDKASPAYQATVQLNLGEFCLEHVMITPVQGEEDSPYMFYEAVFN</sequence>
<evidence type="ECO:0000259" key="1">
    <source>
        <dbReference type="Pfam" id="PF21880"/>
    </source>
</evidence>
<dbReference type="EMBL" id="CAADHO010000007">
    <property type="protein sequence ID" value="VFQ46102.1"/>
    <property type="molecule type" value="Genomic_DNA"/>
</dbReference>